<organism evidence="2 3">
    <name type="scientific">Gonapodya prolifera (strain JEL478)</name>
    <name type="common">Monoblepharis prolifera</name>
    <dbReference type="NCBI Taxonomy" id="1344416"/>
    <lineage>
        <taxon>Eukaryota</taxon>
        <taxon>Fungi</taxon>
        <taxon>Fungi incertae sedis</taxon>
        <taxon>Chytridiomycota</taxon>
        <taxon>Chytridiomycota incertae sedis</taxon>
        <taxon>Monoblepharidomycetes</taxon>
        <taxon>Monoblepharidales</taxon>
        <taxon>Gonapodyaceae</taxon>
        <taxon>Gonapodya</taxon>
    </lineage>
</organism>
<feature type="region of interest" description="Disordered" evidence="1">
    <location>
        <begin position="96"/>
        <end position="162"/>
    </location>
</feature>
<evidence type="ECO:0000313" key="2">
    <source>
        <dbReference type="EMBL" id="KXS21274.1"/>
    </source>
</evidence>
<evidence type="ECO:0000256" key="1">
    <source>
        <dbReference type="SAM" id="MobiDB-lite"/>
    </source>
</evidence>
<feature type="compositionally biased region" description="Acidic residues" evidence="1">
    <location>
        <begin position="153"/>
        <end position="162"/>
    </location>
</feature>
<dbReference type="Proteomes" id="UP000070544">
    <property type="component" value="Unassembled WGS sequence"/>
</dbReference>
<dbReference type="EMBL" id="KQ965733">
    <property type="protein sequence ID" value="KXS21274.1"/>
    <property type="molecule type" value="Genomic_DNA"/>
</dbReference>
<accession>A0A139AX41</accession>
<reference evidence="2 3" key="1">
    <citation type="journal article" date="2015" name="Genome Biol. Evol.">
        <title>Phylogenomic analyses indicate that early fungi evolved digesting cell walls of algal ancestors of land plants.</title>
        <authorList>
            <person name="Chang Y."/>
            <person name="Wang S."/>
            <person name="Sekimoto S."/>
            <person name="Aerts A.L."/>
            <person name="Choi C."/>
            <person name="Clum A."/>
            <person name="LaButti K.M."/>
            <person name="Lindquist E.A."/>
            <person name="Yee Ngan C."/>
            <person name="Ohm R.A."/>
            <person name="Salamov A.A."/>
            <person name="Grigoriev I.V."/>
            <person name="Spatafora J.W."/>
            <person name="Berbee M.L."/>
        </authorList>
    </citation>
    <scope>NUCLEOTIDE SEQUENCE [LARGE SCALE GENOMIC DNA]</scope>
    <source>
        <strain evidence="2 3">JEL478</strain>
    </source>
</reference>
<feature type="region of interest" description="Disordered" evidence="1">
    <location>
        <begin position="23"/>
        <end position="81"/>
    </location>
</feature>
<feature type="compositionally biased region" description="Polar residues" evidence="1">
    <location>
        <begin position="43"/>
        <end position="52"/>
    </location>
</feature>
<name>A0A139AX41_GONPJ</name>
<sequence length="233" mass="25082">MEPGQAILGINGEWIEPMVEAEAMDDGLAESIDDSDNEDASSWGLNGFSTATTDDRGLERSGGSGDPSLSPILTGVSTPELLAPKQAHARLRPAILRRNTASHPYQLPTRPANPRTRTVPGPGGNAVTSGKQGSNGGGIQSAQPAAGQRQLEIPDDSDESDDDITHLFETQASTRDYSALADYKEIKKRYKVKKSDLPAFITRRTAELEAAIAAQQEENSRKRALLEEAERML</sequence>
<proteinExistence type="predicted"/>
<feature type="compositionally biased region" description="Acidic residues" evidence="1">
    <location>
        <begin position="23"/>
        <end position="39"/>
    </location>
</feature>
<protein>
    <submittedName>
        <fullName evidence="2">Uncharacterized protein</fullName>
    </submittedName>
</protein>
<gene>
    <name evidence="2" type="ORF">M427DRAFT_27686</name>
</gene>
<evidence type="ECO:0000313" key="3">
    <source>
        <dbReference type="Proteomes" id="UP000070544"/>
    </source>
</evidence>
<keyword evidence="3" id="KW-1185">Reference proteome</keyword>
<dbReference type="AlphaFoldDB" id="A0A139AX41"/>